<keyword evidence="5" id="KW-0547">Nucleotide-binding</keyword>
<dbReference type="GO" id="GO:0005524">
    <property type="term" value="F:ATP binding"/>
    <property type="evidence" value="ECO:0007669"/>
    <property type="project" value="UniProtKB-KW"/>
</dbReference>
<evidence type="ECO:0000256" key="10">
    <source>
        <dbReference type="ARBA" id="ARBA00049152"/>
    </source>
</evidence>
<proteinExistence type="predicted"/>
<dbReference type="Pfam" id="PF03255">
    <property type="entry name" value="ACCA"/>
    <property type="match status" value="1"/>
</dbReference>
<keyword evidence="13" id="KW-1185">Reference proteome</keyword>
<dbReference type="GO" id="GO:0003989">
    <property type="term" value="F:acetyl-CoA carboxylase activity"/>
    <property type="evidence" value="ECO:0007669"/>
    <property type="project" value="InterPro"/>
</dbReference>
<gene>
    <name evidence="12" type="ORF">CSX02_06605</name>
</gene>
<reference evidence="12 13" key="1">
    <citation type="submission" date="2017-10" db="EMBL/GenBank/DDBJ databases">
        <title>Resolving the taxonomy of Roseburia spp., Eubacterium rectale and Agathobacter spp. through phylogenomic analysis.</title>
        <authorList>
            <person name="Sheridan P.O."/>
            <person name="Walker A.W."/>
            <person name="Duncan S.H."/>
            <person name="Scott K.P."/>
            <person name="Toole P.W.O."/>
            <person name="Luis P."/>
            <person name="Flint H.J."/>
        </authorList>
    </citation>
    <scope>NUCLEOTIDE SEQUENCE [LARGE SCALE GENOMIC DNA]</scope>
    <source>
        <strain evidence="12 13">JK623</strain>
    </source>
</reference>
<dbReference type="EC" id="2.1.3.15" evidence="2"/>
<dbReference type="NCBIfam" id="NF004344">
    <property type="entry name" value="PRK05724.1"/>
    <property type="match status" value="1"/>
</dbReference>
<dbReference type="RefSeq" id="WP_031544375.1">
    <property type="nucleotide sequence ID" value="NZ_JANSWH010000019.1"/>
</dbReference>
<dbReference type="GO" id="GO:2001295">
    <property type="term" value="P:malonyl-CoA biosynthetic process"/>
    <property type="evidence" value="ECO:0007669"/>
    <property type="project" value="UniProtKB-UniPathway"/>
</dbReference>
<keyword evidence="3" id="KW-0444">Lipid biosynthesis</keyword>
<dbReference type="PANTHER" id="PTHR42853">
    <property type="entry name" value="ACETYL-COENZYME A CARBOXYLASE CARBOXYL TRANSFERASE SUBUNIT ALPHA"/>
    <property type="match status" value="1"/>
</dbReference>
<protein>
    <recommendedName>
        <fullName evidence="2">acetyl-CoA carboxytransferase</fullName>
        <ecNumber evidence="2">2.1.3.15</ecNumber>
    </recommendedName>
</protein>
<dbReference type="NCBIfam" id="TIGR00513">
    <property type="entry name" value="accA"/>
    <property type="match status" value="1"/>
</dbReference>
<keyword evidence="4 12" id="KW-0808">Transferase</keyword>
<organism evidence="12 13">
    <name type="scientific">Agathobacter ruminis</name>
    <dbReference type="NCBI Taxonomy" id="1712665"/>
    <lineage>
        <taxon>Bacteria</taxon>
        <taxon>Bacillati</taxon>
        <taxon>Bacillota</taxon>
        <taxon>Clostridia</taxon>
        <taxon>Lachnospirales</taxon>
        <taxon>Lachnospiraceae</taxon>
        <taxon>Agathobacter</taxon>
    </lineage>
</organism>
<dbReference type="GO" id="GO:0016743">
    <property type="term" value="F:carboxyl- or carbamoyltransferase activity"/>
    <property type="evidence" value="ECO:0007669"/>
    <property type="project" value="InterPro"/>
</dbReference>
<dbReference type="GO" id="GO:0009317">
    <property type="term" value="C:acetyl-CoA carboxylase complex"/>
    <property type="evidence" value="ECO:0007669"/>
    <property type="project" value="InterPro"/>
</dbReference>
<comment type="catalytic activity">
    <reaction evidence="10">
        <text>N(6)-carboxybiotinyl-L-lysyl-[protein] + acetyl-CoA = N(6)-biotinyl-L-lysyl-[protein] + malonyl-CoA</text>
        <dbReference type="Rhea" id="RHEA:54728"/>
        <dbReference type="Rhea" id="RHEA-COMP:10505"/>
        <dbReference type="Rhea" id="RHEA-COMP:10506"/>
        <dbReference type="ChEBI" id="CHEBI:57288"/>
        <dbReference type="ChEBI" id="CHEBI:57384"/>
        <dbReference type="ChEBI" id="CHEBI:83144"/>
        <dbReference type="ChEBI" id="CHEBI:83145"/>
        <dbReference type="EC" id="2.1.3.15"/>
    </reaction>
</comment>
<evidence type="ECO:0000256" key="2">
    <source>
        <dbReference type="ARBA" id="ARBA00011883"/>
    </source>
</evidence>
<sequence length="264" mass="29144">MSTKTILSPYETVQEARNPKRNGIAEYIGELFDDFVELHGDRLFRDDPSLVGGMASFHGKTVMVIGHRKGKNTKENIEYNFGMTSPEGYRKGIRLMKMAEKFGWPVITFVDTPGAYPGLEAESNGQSNAIAQSIACMSALKVPVISIITGEGNSGGALAIATADCVWMLEHAIYAILSPEGFASIMWKDASRAPEACEIMKITAKELKEFGLIDDIIPEGDKGMKQLDAMIGKALKRLEKNTPEQLALNRYEKFRNLDGRCWSL</sequence>
<comment type="caution">
    <text evidence="12">The sequence shown here is derived from an EMBL/GenBank/DDBJ whole genome shotgun (WGS) entry which is preliminary data.</text>
</comment>
<dbReference type="NCBIfam" id="NF041504">
    <property type="entry name" value="AccA_sub"/>
    <property type="match status" value="1"/>
</dbReference>
<keyword evidence="7" id="KW-0067">ATP-binding</keyword>
<dbReference type="PROSITE" id="PS50989">
    <property type="entry name" value="COA_CT_CTER"/>
    <property type="match status" value="1"/>
</dbReference>
<comment type="pathway">
    <text evidence="1">Lipid metabolism; malonyl-CoA biosynthesis; malonyl-CoA from acetyl-CoA: step 1/1.</text>
</comment>
<dbReference type="UniPathway" id="UPA00655">
    <property type="reaction ID" value="UER00711"/>
</dbReference>
<feature type="domain" description="CoA carboxyltransferase C-terminal" evidence="11">
    <location>
        <begin position="1"/>
        <end position="237"/>
    </location>
</feature>
<dbReference type="AlphaFoldDB" id="A0A2G3E343"/>
<dbReference type="PRINTS" id="PR01069">
    <property type="entry name" value="ACCCTRFRASEA"/>
</dbReference>
<evidence type="ECO:0000259" key="11">
    <source>
        <dbReference type="PROSITE" id="PS50989"/>
    </source>
</evidence>
<keyword evidence="6" id="KW-0276">Fatty acid metabolism</keyword>
<dbReference type="InterPro" id="IPR029045">
    <property type="entry name" value="ClpP/crotonase-like_dom_sf"/>
</dbReference>
<dbReference type="EMBL" id="PDYG01000032">
    <property type="protein sequence ID" value="PHU37669.1"/>
    <property type="molecule type" value="Genomic_DNA"/>
</dbReference>
<evidence type="ECO:0000256" key="4">
    <source>
        <dbReference type="ARBA" id="ARBA00022679"/>
    </source>
</evidence>
<evidence type="ECO:0000256" key="5">
    <source>
        <dbReference type="ARBA" id="ARBA00022741"/>
    </source>
</evidence>
<accession>A0A2G3E343</accession>
<evidence type="ECO:0000256" key="9">
    <source>
        <dbReference type="ARBA" id="ARBA00023160"/>
    </source>
</evidence>
<evidence type="ECO:0000256" key="7">
    <source>
        <dbReference type="ARBA" id="ARBA00022840"/>
    </source>
</evidence>
<dbReference type="SUPFAM" id="SSF52096">
    <property type="entry name" value="ClpP/crotonase"/>
    <property type="match status" value="1"/>
</dbReference>
<dbReference type="InterPro" id="IPR001095">
    <property type="entry name" value="Acetyl_CoA_COase_a_su"/>
</dbReference>
<evidence type="ECO:0000313" key="12">
    <source>
        <dbReference type="EMBL" id="PHU37669.1"/>
    </source>
</evidence>
<name>A0A2G3E343_9FIRM</name>
<evidence type="ECO:0000256" key="3">
    <source>
        <dbReference type="ARBA" id="ARBA00022516"/>
    </source>
</evidence>
<dbReference type="Gene3D" id="3.90.226.10">
    <property type="entry name" value="2-enoyl-CoA Hydratase, Chain A, domain 1"/>
    <property type="match status" value="1"/>
</dbReference>
<dbReference type="GO" id="GO:0006633">
    <property type="term" value="P:fatty acid biosynthetic process"/>
    <property type="evidence" value="ECO:0007669"/>
    <property type="project" value="UniProtKB-KW"/>
</dbReference>
<dbReference type="Proteomes" id="UP000224563">
    <property type="component" value="Unassembled WGS sequence"/>
</dbReference>
<keyword evidence="8" id="KW-0443">Lipid metabolism</keyword>
<keyword evidence="9" id="KW-0275">Fatty acid biosynthesis</keyword>
<evidence type="ECO:0000256" key="1">
    <source>
        <dbReference type="ARBA" id="ARBA00004956"/>
    </source>
</evidence>
<reference evidence="12 13" key="2">
    <citation type="submission" date="2017-10" db="EMBL/GenBank/DDBJ databases">
        <authorList>
            <person name="Banno H."/>
            <person name="Chua N.-H."/>
        </authorList>
    </citation>
    <scope>NUCLEOTIDE SEQUENCE [LARGE SCALE GENOMIC DNA]</scope>
    <source>
        <strain evidence="12 13">JK623</strain>
    </source>
</reference>
<evidence type="ECO:0000256" key="8">
    <source>
        <dbReference type="ARBA" id="ARBA00023098"/>
    </source>
</evidence>
<dbReference type="InterPro" id="IPR011763">
    <property type="entry name" value="COA_CT_C"/>
</dbReference>
<evidence type="ECO:0000313" key="13">
    <source>
        <dbReference type="Proteomes" id="UP000224563"/>
    </source>
</evidence>
<evidence type="ECO:0000256" key="6">
    <source>
        <dbReference type="ARBA" id="ARBA00022832"/>
    </source>
</evidence>
<dbReference type="PANTHER" id="PTHR42853:SF3">
    <property type="entry name" value="ACETYL-COENZYME A CARBOXYLASE CARBOXYL TRANSFERASE SUBUNIT ALPHA, CHLOROPLASTIC"/>
    <property type="match status" value="1"/>
</dbReference>